<feature type="transmembrane region" description="Helical" evidence="8">
    <location>
        <begin position="12"/>
        <end position="31"/>
    </location>
</feature>
<evidence type="ECO:0000313" key="10">
    <source>
        <dbReference type="Proteomes" id="UP000257039"/>
    </source>
</evidence>
<dbReference type="RefSeq" id="WP_094787207.1">
    <property type="nucleotide sequence ID" value="NZ_NDXW01000001.1"/>
</dbReference>
<comment type="subcellular location">
    <subcellularLocation>
        <location evidence="1">Cell membrane</location>
        <topology evidence="1">Multi-pass membrane protein</topology>
    </subcellularLocation>
</comment>
<comment type="similarity">
    <text evidence="2">Belongs to the UPF0073 (Hly-III) family.</text>
</comment>
<dbReference type="AlphaFoldDB" id="A0A4P9VKY3"/>
<keyword evidence="10" id="KW-1185">Reference proteome</keyword>
<dbReference type="PROSITE" id="PS51257">
    <property type="entry name" value="PROKAR_LIPOPROTEIN"/>
    <property type="match status" value="1"/>
</dbReference>
<evidence type="ECO:0000256" key="6">
    <source>
        <dbReference type="ARBA" id="ARBA00023136"/>
    </source>
</evidence>
<dbReference type="GO" id="GO:0005886">
    <property type="term" value="C:plasma membrane"/>
    <property type="evidence" value="ECO:0007669"/>
    <property type="project" value="UniProtKB-SubCell"/>
</dbReference>
<feature type="binding site" evidence="7">
    <location>
        <position position="182"/>
    </location>
    <ligand>
        <name>Zn(2+)</name>
        <dbReference type="ChEBI" id="CHEBI:29105"/>
    </ligand>
</feature>
<accession>A0A4P9VKY3</accession>
<name>A0A4P9VKY3_9GAMM</name>
<comment type="caution">
    <text evidence="9">The sequence shown here is derived from an EMBL/GenBank/DDBJ whole genome shotgun (WGS) entry which is preliminary data.</text>
</comment>
<proteinExistence type="inferred from homology"/>
<evidence type="ECO:0000256" key="5">
    <source>
        <dbReference type="ARBA" id="ARBA00022989"/>
    </source>
</evidence>
<evidence type="ECO:0000256" key="2">
    <source>
        <dbReference type="ARBA" id="ARBA00008488"/>
    </source>
</evidence>
<dbReference type="Proteomes" id="UP000257039">
    <property type="component" value="Unassembled WGS sequence"/>
</dbReference>
<feature type="transmembrane region" description="Helical" evidence="8">
    <location>
        <begin position="155"/>
        <end position="174"/>
    </location>
</feature>
<dbReference type="InterPro" id="IPR004254">
    <property type="entry name" value="AdipoR/HlyIII-related"/>
</dbReference>
<feature type="transmembrane region" description="Helical" evidence="8">
    <location>
        <begin position="126"/>
        <end position="143"/>
    </location>
</feature>
<feature type="binding site" evidence="7">
    <location>
        <position position="60"/>
    </location>
    <ligand>
        <name>Zn(2+)</name>
        <dbReference type="ChEBI" id="CHEBI:29105"/>
    </ligand>
</feature>
<protein>
    <submittedName>
        <fullName evidence="9">Hemolysin III family protein</fullName>
    </submittedName>
</protein>
<keyword evidence="6 8" id="KW-0472">Membrane</keyword>
<feature type="binding site" evidence="7">
    <location>
        <position position="186"/>
    </location>
    <ligand>
        <name>Zn(2+)</name>
        <dbReference type="ChEBI" id="CHEBI:29105"/>
    </ligand>
</feature>
<keyword evidence="7" id="KW-0862">Zinc</keyword>
<dbReference type="GO" id="GO:0140911">
    <property type="term" value="F:pore-forming activity"/>
    <property type="evidence" value="ECO:0007669"/>
    <property type="project" value="InterPro"/>
</dbReference>
<evidence type="ECO:0000256" key="3">
    <source>
        <dbReference type="ARBA" id="ARBA00022475"/>
    </source>
</evidence>
<gene>
    <name evidence="9" type="ORF">B9G39_11305</name>
</gene>
<evidence type="ECO:0000313" key="9">
    <source>
        <dbReference type="EMBL" id="RDH43985.1"/>
    </source>
</evidence>
<organism evidence="9 10">
    <name type="scientific">Zooshikella ganghwensis</name>
    <dbReference type="NCBI Taxonomy" id="202772"/>
    <lineage>
        <taxon>Bacteria</taxon>
        <taxon>Pseudomonadati</taxon>
        <taxon>Pseudomonadota</taxon>
        <taxon>Gammaproteobacteria</taxon>
        <taxon>Oceanospirillales</taxon>
        <taxon>Zooshikellaceae</taxon>
        <taxon>Zooshikella</taxon>
    </lineage>
</organism>
<feature type="transmembrane region" description="Helical" evidence="8">
    <location>
        <begin position="183"/>
        <end position="204"/>
    </location>
</feature>
<feature type="transmembrane region" description="Helical" evidence="8">
    <location>
        <begin position="37"/>
        <end position="55"/>
    </location>
</feature>
<keyword evidence="4 8" id="KW-0812">Transmembrane</keyword>
<evidence type="ECO:0000256" key="4">
    <source>
        <dbReference type="ARBA" id="ARBA00022692"/>
    </source>
</evidence>
<evidence type="ECO:0000256" key="8">
    <source>
        <dbReference type="SAM" id="Phobius"/>
    </source>
</evidence>
<dbReference type="PANTHER" id="PTHR20855:SF3">
    <property type="entry name" value="LD03007P"/>
    <property type="match status" value="1"/>
</dbReference>
<dbReference type="PANTHER" id="PTHR20855">
    <property type="entry name" value="ADIPOR/PROGESTIN RECEPTOR-RELATED"/>
    <property type="match status" value="1"/>
</dbReference>
<dbReference type="InterPro" id="IPR005744">
    <property type="entry name" value="Hy-lIII"/>
</dbReference>
<keyword evidence="5 8" id="KW-1133">Transmembrane helix</keyword>
<reference evidence="9 10" key="1">
    <citation type="submission" date="2017-04" db="EMBL/GenBank/DDBJ databases">
        <title>Draft genome sequence of Zooshikella ganghwensis VG4 isolated from Red Sea sediments.</title>
        <authorList>
            <person name="Rehman Z."/>
            <person name="Alam I."/>
            <person name="Kamau A."/>
            <person name="Bajic V."/>
            <person name="Leiknes T."/>
        </authorList>
    </citation>
    <scope>NUCLEOTIDE SEQUENCE [LARGE SCALE GENOMIC DNA]</scope>
    <source>
        <strain evidence="9 10">VG4</strain>
    </source>
</reference>
<keyword evidence="3" id="KW-1003">Cell membrane</keyword>
<evidence type="ECO:0000256" key="7">
    <source>
        <dbReference type="PIRSR" id="PIRSR604254-1"/>
    </source>
</evidence>
<sequence length="205" mass="22847">MYKGERFNSITHLIGACAALCGLVVLILIASEEGDPWKIVSFSIYGSTLFLLYLVSTLYHSTSGRLKNILRKVDHSSIYLLIAGTYTPFTLITLRGPWGWALFGVVWGLAILGIIIDLWPQKGERVIPIVIYLVMGWLAIIALDPLLTHLSTSGFVWLLVGGLLYTTGILFYAFDERIKHFHGIWHCFVLGGSIAHYCTVLIYVA</sequence>
<dbReference type="Pfam" id="PF03006">
    <property type="entry name" value="HlyIII"/>
    <property type="match status" value="1"/>
</dbReference>
<evidence type="ECO:0000256" key="1">
    <source>
        <dbReference type="ARBA" id="ARBA00004651"/>
    </source>
</evidence>
<dbReference type="EMBL" id="NDXW01000001">
    <property type="protein sequence ID" value="RDH43985.1"/>
    <property type="molecule type" value="Genomic_DNA"/>
</dbReference>
<dbReference type="GO" id="GO:0046872">
    <property type="term" value="F:metal ion binding"/>
    <property type="evidence" value="ECO:0007669"/>
    <property type="project" value="UniProtKB-KW"/>
</dbReference>
<feature type="transmembrane region" description="Helical" evidence="8">
    <location>
        <begin position="100"/>
        <end position="119"/>
    </location>
</feature>
<feature type="transmembrane region" description="Helical" evidence="8">
    <location>
        <begin position="76"/>
        <end position="94"/>
    </location>
</feature>
<keyword evidence="7" id="KW-0479">Metal-binding</keyword>
<dbReference type="NCBIfam" id="TIGR01065">
    <property type="entry name" value="hlyIII"/>
    <property type="match status" value="1"/>
</dbReference>